<dbReference type="GO" id="GO:0070008">
    <property type="term" value="F:serine-type exopeptidase activity"/>
    <property type="evidence" value="ECO:0007669"/>
    <property type="project" value="InterPro"/>
</dbReference>
<dbReference type="STRING" id="74873.A0A084VKZ1"/>
<keyword evidence="2" id="KW-0645">Protease</keyword>
<dbReference type="GO" id="GO:0006508">
    <property type="term" value="P:proteolysis"/>
    <property type="evidence" value="ECO:0007669"/>
    <property type="project" value="UniProtKB-KW"/>
</dbReference>
<dbReference type="GO" id="GO:0008239">
    <property type="term" value="F:dipeptidyl-peptidase activity"/>
    <property type="evidence" value="ECO:0007669"/>
    <property type="project" value="TreeGrafter"/>
</dbReference>
<keyword evidence="3 6" id="KW-0732">Signal</keyword>
<dbReference type="Pfam" id="PF05577">
    <property type="entry name" value="Peptidase_S28"/>
    <property type="match status" value="1"/>
</dbReference>
<feature type="chain" id="PRO_5001783735" evidence="6">
    <location>
        <begin position="23"/>
        <end position="501"/>
    </location>
</feature>
<protein>
    <submittedName>
        <fullName evidence="7">AGAP003642-PA-like protein</fullName>
    </submittedName>
</protein>
<dbReference type="EnsemblMetazoa" id="ASIC006023-RA">
    <property type="protein sequence ID" value="ASIC006023-PA"/>
    <property type="gene ID" value="ASIC006023"/>
</dbReference>
<evidence type="ECO:0000256" key="5">
    <source>
        <dbReference type="ARBA" id="ARBA00023180"/>
    </source>
</evidence>
<organism evidence="7">
    <name type="scientific">Anopheles sinensis</name>
    <name type="common">Mosquito</name>
    <dbReference type="NCBI Taxonomy" id="74873"/>
    <lineage>
        <taxon>Eukaryota</taxon>
        <taxon>Metazoa</taxon>
        <taxon>Ecdysozoa</taxon>
        <taxon>Arthropoda</taxon>
        <taxon>Hexapoda</taxon>
        <taxon>Insecta</taxon>
        <taxon>Pterygota</taxon>
        <taxon>Neoptera</taxon>
        <taxon>Endopterygota</taxon>
        <taxon>Diptera</taxon>
        <taxon>Nematocera</taxon>
        <taxon>Culicoidea</taxon>
        <taxon>Culicidae</taxon>
        <taxon>Anophelinae</taxon>
        <taxon>Anopheles</taxon>
    </lineage>
</organism>
<accession>A0A084VKZ1</accession>
<dbReference type="VEuPathDB" id="VectorBase:ASIC006023"/>
<feature type="signal peptide" evidence="6">
    <location>
        <begin position="1"/>
        <end position="22"/>
    </location>
</feature>
<evidence type="ECO:0000256" key="1">
    <source>
        <dbReference type="ARBA" id="ARBA00011079"/>
    </source>
</evidence>
<dbReference type="VEuPathDB" id="VectorBase:ASIS012734"/>
<dbReference type="Gene3D" id="1.20.120.980">
    <property type="entry name" value="Serine carboxypeptidase S28, SKS domain"/>
    <property type="match status" value="1"/>
</dbReference>
<evidence type="ECO:0000313" key="7">
    <source>
        <dbReference type="EMBL" id="KFB38635.1"/>
    </source>
</evidence>
<dbReference type="InterPro" id="IPR008758">
    <property type="entry name" value="Peptidase_S28"/>
</dbReference>
<gene>
    <name evidence="7" type="ORF">ZHAS_00006023</name>
</gene>
<dbReference type="PANTHER" id="PTHR11010:SF5">
    <property type="entry name" value="RE36938P-RELATED"/>
    <property type="match status" value="1"/>
</dbReference>
<dbReference type="InterPro" id="IPR029058">
    <property type="entry name" value="AB_hydrolase_fold"/>
</dbReference>
<evidence type="ECO:0000256" key="4">
    <source>
        <dbReference type="ARBA" id="ARBA00022801"/>
    </source>
</evidence>
<dbReference type="AlphaFoldDB" id="A0A084VKZ1"/>
<evidence type="ECO:0000256" key="2">
    <source>
        <dbReference type="ARBA" id="ARBA00022670"/>
    </source>
</evidence>
<keyword evidence="9" id="KW-1185">Reference proteome</keyword>
<dbReference type="OrthoDB" id="1735038at2759"/>
<evidence type="ECO:0000313" key="9">
    <source>
        <dbReference type="Proteomes" id="UP000030765"/>
    </source>
</evidence>
<dbReference type="EMBL" id="ATLV01014346">
    <property type="status" value="NOT_ANNOTATED_CDS"/>
    <property type="molecule type" value="Genomic_DNA"/>
</dbReference>
<keyword evidence="5" id="KW-0325">Glycoprotein</keyword>
<evidence type="ECO:0000256" key="3">
    <source>
        <dbReference type="ARBA" id="ARBA00022729"/>
    </source>
</evidence>
<evidence type="ECO:0000256" key="6">
    <source>
        <dbReference type="SAM" id="SignalP"/>
    </source>
</evidence>
<dbReference type="PANTHER" id="PTHR11010">
    <property type="entry name" value="PROTEASE S28 PRO-X CARBOXYPEPTIDASE-RELATED"/>
    <property type="match status" value="1"/>
</dbReference>
<sequence length="501" mass="56898">MGRSALLLLAIVASVVIVLTSAKSLHPAKSLPHLLDLLHPRADHLVPRDYVSTRSEALRFRTRVDHFNVQNRATFEFDYLSNDEFYRPGGPIFIVVGGNSAINGYFIENGLFHDIARREGAWLFSNEHRYYGRSAPVEDYSTPNMRFLSVEQALIDLIEWIYYLRTEVVRDPNAKVILHGLGYGGAVAIWARQRFPNLIDGAYGSTASVIARVDFNEYGEDMGNTLRTFGHDDCFGLIWRGFRTAENLVDAGLYDRISEMFRSCEPLQGSDPLSVETFFFSLKGSLEAEMFGQATYESVTRLCAELEADPAETALEVLANFFERRYGAFDCVPYDFESNIESALYEEVGVPTNAEFGIRQRLYQLCTEFGWFLTSSTGDSPFGTRITYRYFIDTCRAVFGDWVTQEIVYEGVRLTNLHFGADDPRVTNVVFVNAEFDPTRFVSITNYTNTFANAFVIDRAVVALDWMAPTVNDPEAIQRIQREIEYYINLWVTDGFGPRSD</sequence>
<dbReference type="SUPFAM" id="SSF53474">
    <property type="entry name" value="alpha/beta-Hydrolases"/>
    <property type="match status" value="1"/>
</dbReference>
<comment type="similarity">
    <text evidence="1">Belongs to the peptidase S28 family.</text>
</comment>
<name>A0A084VKZ1_ANOSI</name>
<dbReference type="Proteomes" id="UP000030765">
    <property type="component" value="Unassembled WGS sequence"/>
</dbReference>
<evidence type="ECO:0000313" key="8">
    <source>
        <dbReference type="EnsemblMetazoa" id="ASIC006023-PA"/>
    </source>
</evidence>
<dbReference type="Gene3D" id="3.40.50.1820">
    <property type="entry name" value="alpha/beta hydrolase"/>
    <property type="match status" value="1"/>
</dbReference>
<dbReference type="InterPro" id="IPR042269">
    <property type="entry name" value="Ser_carbopepase_S28_SKS"/>
</dbReference>
<dbReference type="EMBL" id="KE524960">
    <property type="protein sequence ID" value="KFB38635.1"/>
    <property type="molecule type" value="Genomic_DNA"/>
</dbReference>
<dbReference type="OMA" id="WLFANEH"/>
<keyword evidence="4" id="KW-0378">Hydrolase</keyword>
<reference evidence="8" key="2">
    <citation type="submission" date="2020-05" db="UniProtKB">
        <authorList>
            <consortium name="EnsemblMetazoa"/>
        </authorList>
    </citation>
    <scope>IDENTIFICATION</scope>
</reference>
<proteinExistence type="inferred from homology"/>
<reference evidence="7 9" key="1">
    <citation type="journal article" date="2014" name="BMC Genomics">
        <title>Genome sequence of Anopheles sinensis provides insight into genetics basis of mosquito competence for malaria parasites.</title>
        <authorList>
            <person name="Zhou D."/>
            <person name="Zhang D."/>
            <person name="Ding G."/>
            <person name="Shi L."/>
            <person name="Hou Q."/>
            <person name="Ye Y."/>
            <person name="Xu Y."/>
            <person name="Zhou H."/>
            <person name="Xiong C."/>
            <person name="Li S."/>
            <person name="Yu J."/>
            <person name="Hong S."/>
            <person name="Yu X."/>
            <person name="Zou P."/>
            <person name="Chen C."/>
            <person name="Chang X."/>
            <person name="Wang W."/>
            <person name="Lv Y."/>
            <person name="Sun Y."/>
            <person name="Ma L."/>
            <person name="Shen B."/>
            <person name="Zhu C."/>
        </authorList>
    </citation>
    <scope>NUCLEOTIDE SEQUENCE [LARGE SCALE GENOMIC DNA]</scope>
</reference>